<keyword evidence="10 15" id="KW-0460">Magnesium</keyword>
<dbReference type="Pfam" id="PF00408">
    <property type="entry name" value="PGM_PMM_IV"/>
    <property type="match status" value="1"/>
</dbReference>
<dbReference type="EMBL" id="AYZM01000134">
    <property type="protein sequence ID" value="KRN19932.1"/>
    <property type="molecule type" value="Genomic_DNA"/>
</dbReference>
<comment type="caution">
    <text evidence="20">The sequence shown here is derived from an EMBL/GenBank/DDBJ whole genome shotgun (WGS) entry which is preliminary data.</text>
</comment>
<comment type="pathway">
    <text evidence="3">Glycolipid metabolism; diglucosyl-diacylglycerol biosynthesis.</text>
</comment>
<protein>
    <recommendedName>
        <fullName evidence="12">Phosphoglucomutase</fullName>
        <ecNumber evidence="6">5.4.2.2</ecNumber>
    </recommendedName>
    <alternativeName>
        <fullName evidence="14">Alpha-phosphoglucomutase</fullName>
    </alternativeName>
    <alternativeName>
        <fullName evidence="13">Glucose phosphomutase</fullName>
    </alternativeName>
</protein>
<evidence type="ECO:0000256" key="9">
    <source>
        <dbReference type="ARBA" id="ARBA00022723"/>
    </source>
</evidence>
<dbReference type="AlphaFoldDB" id="A0A0R2F4N8"/>
<dbReference type="GO" id="GO:0006166">
    <property type="term" value="P:purine ribonucleoside salvage"/>
    <property type="evidence" value="ECO:0007669"/>
    <property type="project" value="TreeGrafter"/>
</dbReference>
<dbReference type="InterPro" id="IPR005845">
    <property type="entry name" value="A-D-PHexomutase_a/b/a-II"/>
</dbReference>
<dbReference type="PRINTS" id="PR00509">
    <property type="entry name" value="PGMPMM"/>
</dbReference>
<comment type="similarity">
    <text evidence="5 15">Belongs to the phosphohexose mutase family.</text>
</comment>
<evidence type="ECO:0000256" key="1">
    <source>
        <dbReference type="ARBA" id="ARBA00000443"/>
    </source>
</evidence>
<dbReference type="Pfam" id="PF02880">
    <property type="entry name" value="PGM_PMM_III"/>
    <property type="match status" value="1"/>
</dbReference>
<evidence type="ECO:0000256" key="10">
    <source>
        <dbReference type="ARBA" id="ARBA00022842"/>
    </source>
</evidence>
<keyword evidence="7" id="KW-0313">Glucose metabolism</keyword>
<gene>
    <name evidence="20" type="ORF">FD14_GL001562</name>
</gene>
<feature type="domain" description="Alpha-D-phosphohexomutase alpha/beta/alpha" evidence="19">
    <location>
        <begin position="340"/>
        <end position="466"/>
    </location>
</feature>
<evidence type="ECO:0000256" key="13">
    <source>
        <dbReference type="ARBA" id="ARBA00041398"/>
    </source>
</evidence>
<keyword evidence="9 15" id="KW-0479">Metal-binding</keyword>
<evidence type="ECO:0000256" key="2">
    <source>
        <dbReference type="ARBA" id="ARBA00001946"/>
    </source>
</evidence>
<dbReference type="GO" id="GO:0008973">
    <property type="term" value="F:phosphopentomutase activity"/>
    <property type="evidence" value="ECO:0007669"/>
    <property type="project" value="TreeGrafter"/>
</dbReference>
<sequence>MNNTLTELRGVQSMTWKDNYQVWKDYKDLNPQIAAELAEMAGDDAALENAFTKPMAFGTAGMRGLIGPGIGQMNLYTVGSATEGLARFMDTLSDDDKQRGVAISFDSRYQSREFAHHAAQVLGAHNIPSYVFDDIRPTPELSFAVRHLHTYAGIMITASHNPKQYNGFKIYGPDGGQMPPVAADQITGYVRSIDNLFTVATVAEPKLRQKGLLHIVGEDLDEDYLAGVKAVSVNPKLIDEVGKDMKLIYTPLHGTGRVIGYRALKDAGYANFTMVKEQAIADPEFPTVEHPNPEFPEAFNMAIKLGKEQGADLLVATDPDADRLGAAVRMPNGDYTLMTGNQIASVLLNYILKAKQDANQLPADGLVVKSIVSTELATKIAEHYGVQMNNVLTGFKYIAEQIKLAEENHEHTFLFGFEESFGYLINPFVRDKDAIQSTILLAEVAADYKQQGLTLYDGIQQLYKEYGYFKEKTTAKEFGGVDGAEKMAAIMKSLRDNRPTAFAGVQVETVDDYQTQTATHADGTTEKLTLPESNVLKYWLADGTWIAVRPSGTEPKIKFYIGTNADTEAAATQKLTDFEQALNDWVQD</sequence>
<dbReference type="GO" id="GO:0006006">
    <property type="term" value="P:glucose metabolic process"/>
    <property type="evidence" value="ECO:0007669"/>
    <property type="project" value="UniProtKB-KW"/>
</dbReference>
<dbReference type="PANTHER" id="PTHR45745">
    <property type="entry name" value="PHOSPHOMANNOMUTASE 45A"/>
    <property type="match status" value="1"/>
</dbReference>
<keyword evidence="7" id="KW-0119">Carbohydrate metabolism</keyword>
<feature type="domain" description="Alpha-D-phosphohexomutase alpha/beta/alpha" evidence="17">
    <location>
        <begin position="55"/>
        <end position="194"/>
    </location>
</feature>
<keyword evidence="11" id="KW-0413">Isomerase</keyword>
<dbReference type="Pfam" id="PF02879">
    <property type="entry name" value="PGM_PMM_II"/>
    <property type="match status" value="1"/>
</dbReference>
<evidence type="ECO:0000256" key="15">
    <source>
        <dbReference type="RuleBase" id="RU004326"/>
    </source>
</evidence>
<evidence type="ECO:0000313" key="20">
    <source>
        <dbReference type="EMBL" id="KRN19932.1"/>
    </source>
</evidence>
<dbReference type="CDD" id="cd05799">
    <property type="entry name" value="PGM2"/>
    <property type="match status" value="1"/>
</dbReference>
<keyword evidence="21" id="KW-1185">Reference proteome</keyword>
<evidence type="ECO:0000256" key="6">
    <source>
        <dbReference type="ARBA" id="ARBA00012728"/>
    </source>
</evidence>
<dbReference type="InterPro" id="IPR005843">
    <property type="entry name" value="A-D-PHexomutase_C"/>
</dbReference>
<dbReference type="InterPro" id="IPR016066">
    <property type="entry name" value="A-D-PHexomutase_CS"/>
</dbReference>
<evidence type="ECO:0000313" key="21">
    <source>
        <dbReference type="Proteomes" id="UP000051442"/>
    </source>
</evidence>
<comment type="pathway">
    <text evidence="4">Lipid metabolism.</text>
</comment>
<comment type="catalytic activity">
    <reaction evidence="1">
        <text>alpha-D-glucose 1-phosphate = alpha-D-glucose 6-phosphate</text>
        <dbReference type="Rhea" id="RHEA:23536"/>
        <dbReference type="ChEBI" id="CHEBI:58225"/>
        <dbReference type="ChEBI" id="CHEBI:58601"/>
        <dbReference type="EC" id="5.4.2.2"/>
    </reaction>
</comment>
<organism evidence="20 21">
    <name type="scientific">Secundilactobacillus similis DSM 23365 = JCM 2765</name>
    <dbReference type="NCBI Taxonomy" id="1423804"/>
    <lineage>
        <taxon>Bacteria</taxon>
        <taxon>Bacillati</taxon>
        <taxon>Bacillota</taxon>
        <taxon>Bacilli</taxon>
        <taxon>Lactobacillales</taxon>
        <taxon>Lactobacillaceae</taxon>
        <taxon>Secundilactobacillus</taxon>
    </lineage>
</organism>
<evidence type="ECO:0000256" key="8">
    <source>
        <dbReference type="ARBA" id="ARBA00022553"/>
    </source>
</evidence>
<evidence type="ECO:0000256" key="14">
    <source>
        <dbReference type="ARBA" id="ARBA00041467"/>
    </source>
</evidence>
<dbReference type="STRING" id="1423804.FD14_GL001562"/>
<feature type="domain" description="Alpha-D-phosphohexomutase C-terminal" evidence="16">
    <location>
        <begin position="516"/>
        <end position="572"/>
    </location>
</feature>
<evidence type="ECO:0000259" key="19">
    <source>
        <dbReference type="Pfam" id="PF02880"/>
    </source>
</evidence>
<reference evidence="20 21" key="1">
    <citation type="journal article" date="2015" name="Genome Announc.">
        <title>Expanding the biotechnology potential of lactobacilli through comparative genomics of 213 strains and associated genera.</title>
        <authorList>
            <person name="Sun Z."/>
            <person name="Harris H.M."/>
            <person name="McCann A."/>
            <person name="Guo C."/>
            <person name="Argimon S."/>
            <person name="Zhang W."/>
            <person name="Yang X."/>
            <person name="Jeffery I.B."/>
            <person name="Cooney J.C."/>
            <person name="Kagawa T.F."/>
            <person name="Liu W."/>
            <person name="Song Y."/>
            <person name="Salvetti E."/>
            <person name="Wrobel A."/>
            <person name="Rasinkangas P."/>
            <person name="Parkhill J."/>
            <person name="Rea M.C."/>
            <person name="O'Sullivan O."/>
            <person name="Ritari J."/>
            <person name="Douillard F.P."/>
            <person name="Paul Ross R."/>
            <person name="Yang R."/>
            <person name="Briner A.E."/>
            <person name="Felis G.E."/>
            <person name="de Vos W.M."/>
            <person name="Barrangou R."/>
            <person name="Klaenhammer T.R."/>
            <person name="Caufield P.W."/>
            <person name="Cui Y."/>
            <person name="Zhang H."/>
            <person name="O'Toole P.W."/>
        </authorList>
    </citation>
    <scope>NUCLEOTIDE SEQUENCE [LARGE SCALE GENOMIC DNA]</scope>
    <source>
        <strain evidence="20 21">DSM 23365</strain>
    </source>
</reference>
<accession>A0A0R2F4N8</accession>
<evidence type="ECO:0000256" key="5">
    <source>
        <dbReference type="ARBA" id="ARBA00010231"/>
    </source>
</evidence>
<dbReference type="InterPro" id="IPR005844">
    <property type="entry name" value="A-D-PHexomutase_a/b/a-I"/>
</dbReference>
<dbReference type="InterPro" id="IPR005841">
    <property type="entry name" value="Alpha-D-phosphohexomutase_SF"/>
</dbReference>
<evidence type="ECO:0000256" key="7">
    <source>
        <dbReference type="ARBA" id="ARBA00022526"/>
    </source>
</evidence>
<feature type="domain" description="Alpha-D-phosphohexomutase alpha/beta/alpha" evidence="18">
    <location>
        <begin position="240"/>
        <end position="327"/>
    </location>
</feature>
<comment type="cofactor">
    <cofactor evidence="2">
        <name>Mg(2+)</name>
        <dbReference type="ChEBI" id="CHEBI:18420"/>
    </cofactor>
</comment>
<dbReference type="SUPFAM" id="SSF55957">
    <property type="entry name" value="Phosphoglucomutase, C-terminal domain"/>
    <property type="match status" value="1"/>
</dbReference>
<dbReference type="Proteomes" id="UP000051442">
    <property type="component" value="Unassembled WGS sequence"/>
</dbReference>
<keyword evidence="8" id="KW-0597">Phosphoprotein</keyword>
<evidence type="ECO:0000256" key="12">
    <source>
        <dbReference type="ARBA" id="ARBA00039995"/>
    </source>
</evidence>
<dbReference type="Pfam" id="PF02878">
    <property type="entry name" value="PGM_PMM_I"/>
    <property type="match status" value="1"/>
</dbReference>
<dbReference type="GO" id="GO:0000287">
    <property type="term" value="F:magnesium ion binding"/>
    <property type="evidence" value="ECO:0007669"/>
    <property type="project" value="InterPro"/>
</dbReference>
<dbReference type="PANTHER" id="PTHR45745:SF1">
    <property type="entry name" value="PHOSPHOGLUCOMUTASE 2B-RELATED"/>
    <property type="match status" value="1"/>
</dbReference>
<dbReference type="Gene3D" id="3.30.310.50">
    <property type="entry name" value="Alpha-D-phosphohexomutase, C-terminal domain"/>
    <property type="match status" value="1"/>
</dbReference>
<dbReference type="InterPro" id="IPR016055">
    <property type="entry name" value="A-D-PHexomutase_a/b/a-I/II/III"/>
</dbReference>
<evidence type="ECO:0000259" key="18">
    <source>
        <dbReference type="Pfam" id="PF02879"/>
    </source>
</evidence>
<evidence type="ECO:0000259" key="17">
    <source>
        <dbReference type="Pfam" id="PF02878"/>
    </source>
</evidence>
<evidence type="ECO:0000256" key="3">
    <source>
        <dbReference type="ARBA" id="ARBA00005164"/>
    </source>
</evidence>
<dbReference type="EC" id="5.4.2.2" evidence="6"/>
<dbReference type="GO" id="GO:0004614">
    <property type="term" value="F:phosphoglucomutase activity"/>
    <property type="evidence" value="ECO:0007669"/>
    <property type="project" value="UniProtKB-EC"/>
</dbReference>
<dbReference type="PATRIC" id="fig|1423804.4.peg.1688"/>
<dbReference type="SUPFAM" id="SSF53738">
    <property type="entry name" value="Phosphoglucomutase, first 3 domains"/>
    <property type="match status" value="3"/>
</dbReference>
<dbReference type="InterPro" id="IPR036900">
    <property type="entry name" value="A-D-PHexomutase_C_sf"/>
</dbReference>
<proteinExistence type="inferred from homology"/>
<evidence type="ECO:0000256" key="11">
    <source>
        <dbReference type="ARBA" id="ARBA00023235"/>
    </source>
</evidence>
<name>A0A0R2F4N8_9LACO</name>
<dbReference type="PROSITE" id="PS00710">
    <property type="entry name" value="PGM_PMM"/>
    <property type="match status" value="1"/>
</dbReference>
<dbReference type="InterPro" id="IPR005846">
    <property type="entry name" value="A-D-PHexomutase_a/b/a-III"/>
</dbReference>
<evidence type="ECO:0000259" key="16">
    <source>
        <dbReference type="Pfam" id="PF00408"/>
    </source>
</evidence>
<dbReference type="Gene3D" id="3.40.120.10">
    <property type="entry name" value="Alpha-D-Glucose-1,6-Bisphosphate, subunit A, domain 3"/>
    <property type="match status" value="3"/>
</dbReference>
<evidence type="ECO:0000256" key="4">
    <source>
        <dbReference type="ARBA" id="ARBA00005189"/>
    </source>
</evidence>